<dbReference type="AlphaFoldDB" id="A0A1I1SIK0"/>
<organism evidence="6 7">
    <name type="scientific">Streptomyces aidingensis</name>
    <dbReference type="NCBI Taxonomy" id="910347"/>
    <lineage>
        <taxon>Bacteria</taxon>
        <taxon>Bacillati</taxon>
        <taxon>Actinomycetota</taxon>
        <taxon>Actinomycetes</taxon>
        <taxon>Kitasatosporales</taxon>
        <taxon>Streptomycetaceae</taxon>
        <taxon>Streptomyces</taxon>
    </lineage>
</organism>
<dbReference type="PANTHER" id="PTHR43776">
    <property type="entry name" value="TRANSPORT ATP-BINDING PROTEIN"/>
    <property type="match status" value="1"/>
</dbReference>
<dbReference type="InterPro" id="IPR050319">
    <property type="entry name" value="ABC_transp_ATP-bind"/>
</dbReference>
<dbReference type="InterPro" id="IPR013563">
    <property type="entry name" value="Oligopep_ABC_C"/>
</dbReference>
<dbReference type="NCBIfam" id="TIGR01727">
    <property type="entry name" value="oligo_HPY"/>
    <property type="match status" value="1"/>
</dbReference>
<keyword evidence="3 6" id="KW-0067">ATP-binding</keyword>
<dbReference type="EMBL" id="FOLM01000016">
    <property type="protein sequence ID" value="SFD46266.1"/>
    <property type="molecule type" value="Genomic_DNA"/>
</dbReference>
<dbReference type="Gene3D" id="3.40.50.300">
    <property type="entry name" value="P-loop containing nucleotide triphosphate hydrolases"/>
    <property type="match status" value="1"/>
</dbReference>
<dbReference type="Pfam" id="PF00005">
    <property type="entry name" value="ABC_tran"/>
    <property type="match status" value="1"/>
</dbReference>
<name>A0A1I1SIK0_9ACTN</name>
<evidence type="ECO:0000256" key="1">
    <source>
        <dbReference type="ARBA" id="ARBA00022448"/>
    </source>
</evidence>
<accession>A0A1I1SIK0</accession>
<keyword evidence="2" id="KW-0547">Nucleotide-binding</keyword>
<sequence>MTTLEVRDLVKDYTLRSGLRRSTLRAADRVSFTLVPGRTVALVGESGSGKSTVARMIARLEKPSSGSITALGPDGRRVSGRAYRHHVQMVFQDPFASLNPFHTIEHHLIRPLRLHGRAAGRAQTRRLAGELLERVNLTPAADFARRRPHELSGGQRQRVAIARALAPGAQVVIADEPVSMLDVSIRLGVLNLLARLQREENLAVLYITHDLATARHFSDDILVMYRGRVVESGPADEVILSPRHPYTRLLASAAPDPEARGRSLEPMPAAAEPAGPLPPTGPGCRFRDRCPSAMPVCSRTPADHPVGPDHYAACWLHAESGRETSGAVAKAGPGGKAGAEDNSGAGRAG</sequence>
<evidence type="ECO:0000256" key="2">
    <source>
        <dbReference type="ARBA" id="ARBA00022741"/>
    </source>
</evidence>
<feature type="domain" description="ABC transporter" evidence="5">
    <location>
        <begin position="4"/>
        <end position="251"/>
    </location>
</feature>
<dbReference type="STRING" id="910347.SAMN05421773_11646"/>
<keyword evidence="1" id="KW-0813">Transport</keyword>
<proteinExistence type="predicted"/>
<dbReference type="InterPro" id="IPR017871">
    <property type="entry name" value="ABC_transporter-like_CS"/>
</dbReference>
<reference evidence="6 7" key="1">
    <citation type="submission" date="2016-10" db="EMBL/GenBank/DDBJ databases">
        <authorList>
            <person name="de Groot N.N."/>
        </authorList>
    </citation>
    <scope>NUCLEOTIDE SEQUENCE [LARGE SCALE GENOMIC DNA]</scope>
    <source>
        <strain evidence="6 7">CGMCC 4.5739</strain>
    </source>
</reference>
<evidence type="ECO:0000313" key="6">
    <source>
        <dbReference type="EMBL" id="SFD46266.1"/>
    </source>
</evidence>
<feature type="region of interest" description="Disordered" evidence="4">
    <location>
        <begin position="322"/>
        <end position="349"/>
    </location>
</feature>
<dbReference type="PANTHER" id="PTHR43776:SF8">
    <property type="entry name" value="ABC TRANSPORTER, ATP-BINDING PROTEIN"/>
    <property type="match status" value="1"/>
</dbReference>
<feature type="region of interest" description="Disordered" evidence="4">
    <location>
        <begin position="254"/>
        <end position="280"/>
    </location>
</feature>
<dbReference type="GO" id="GO:0005524">
    <property type="term" value="F:ATP binding"/>
    <property type="evidence" value="ECO:0007669"/>
    <property type="project" value="UniProtKB-KW"/>
</dbReference>
<dbReference type="PROSITE" id="PS00211">
    <property type="entry name" value="ABC_TRANSPORTER_1"/>
    <property type="match status" value="1"/>
</dbReference>
<evidence type="ECO:0000256" key="3">
    <source>
        <dbReference type="ARBA" id="ARBA00022840"/>
    </source>
</evidence>
<dbReference type="OrthoDB" id="3326974at2"/>
<dbReference type="Proteomes" id="UP000199207">
    <property type="component" value="Unassembled WGS sequence"/>
</dbReference>
<evidence type="ECO:0000256" key="4">
    <source>
        <dbReference type="SAM" id="MobiDB-lite"/>
    </source>
</evidence>
<protein>
    <submittedName>
        <fullName evidence="6">Peptide/nickel transport system ATP-binding protein</fullName>
    </submittedName>
</protein>
<dbReference type="SUPFAM" id="SSF52540">
    <property type="entry name" value="P-loop containing nucleoside triphosphate hydrolases"/>
    <property type="match status" value="1"/>
</dbReference>
<dbReference type="GO" id="GO:0015833">
    <property type="term" value="P:peptide transport"/>
    <property type="evidence" value="ECO:0007669"/>
    <property type="project" value="InterPro"/>
</dbReference>
<dbReference type="InterPro" id="IPR003593">
    <property type="entry name" value="AAA+_ATPase"/>
</dbReference>
<dbReference type="GO" id="GO:0016887">
    <property type="term" value="F:ATP hydrolysis activity"/>
    <property type="evidence" value="ECO:0007669"/>
    <property type="project" value="InterPro"/>
</dbReference>
<gene>
    <name evidence="6" type="ORF">SAMN05421773_11646</name>
</gene>
<dbReference type="InterPro" id="IPR003439">
    <property type="entry name" value="ABC_transporter-like_ATP-bd"/>
</dbReference>
<dbReference type="PROSITE" id="PS50893">
    <property type="entry name" value="ABC_TRANSPORTER_2"/>
    <property type="match status" value="1"/>
</dbReference>
<evidence type="ECO:0000259" key="5">
    <source>
        <dbReference type="PROSITE" id="PS50893"/>
    </source>
</evidence>
<dbReference type="CDD" id="cd03257">
    <property type="entry name" value="ABC_NikE_OppD_transporters"/>
    <property type="match status" value="1"/>
</dbReference>
<dbReference type="RefSeq" id="WP_093840906.1">
    <property type="nucleotide sequence ID" value="NZ_FOLM01000016.1"/>
</dbReference>
<evidence type="ECO:0000313" key="7">
    <source>
        <dbReference type="Proteomes" id="UP000199207"/>
    </source>
</evidence>
<dbReference type="InterPro" id="IPR027417">
    <property type="entry name" value="P-loop_NTPase"/>
</dbReference>
<dbReference type="SMART" id="SM00382">
    <property type="entry name" value="AAA"/>
    <property type="match status" value="1"/>
</dbReference>
<keyword evidence="7" id="KW-1185">Reference proteome</keyword>
<dbReference type="Pfam" id="PF08352">
    <property type="entry name" value="oligo_HPY"/>
    <property type="match status" value="1"/>
</dbReference>
<dbReference type="GO" id="GO:0055085">
    <property type="term" value="P:transmembrane transport"/>
    <property type="evidence" value="ECO:0007669"/>
    <property type="project" value="UniProtKB-ARBA"/>
</dbReference>